<evidence type="ECO:0000259" key="3">
    <source>
        <dbReference type="SMART" id="SM01017"/>
    </source>
</evidence>
<comment type="caution">
    <text evidence="4">The sequence shown here is derived from an EMBL/GenBank/DDBJ whole genome shotgun (WGS) entry which is preliminary data.</text>
</comment>
<dbReference type="Pfam" id="PF00339">
    <property type="entry name" value="Arrestin_N"/>
    <property type="match status" value="1"/>
</dbReference>
<dbReference type="Gene3D" id="2.60.40.640">
    <property type="match status" value="2"/>
</dbReference>
<dbReference type="InterPro" id="IPR014752">
    <property type="entry name" value="Arrestin-like_C"/>
</dbReference>
<feature type="domain" description="Arrestin C-terminal-like" evidence="3">
    <location>
        <begin position="185"/>
        <end position="312"/>
    </location>
</feature>
<dbReference type="InterPro" id="IPR011022">
    <property type="entry name" value="Arrestin_C-like"/>
</dbReference>
<dbReference type="PANTHER" id="PTHR11188:SF135">
    <property type="entry name" value="ARRESTIN DOMAIN CONTAINING 3-LIKE-RELATED"/>
    <property type="match status" value="1"/>
</dbReference>
<dbReference type="Proteomes" id="UP001558613">
    <property type="component" value="Unassembled WGS sequence"/>
</dbReference>
<accession>A0ABR3NDC4</accession>
<sequence>MSGSIKELSVHYDPINESNTFTSGDIVEGQVVLEVTKEIKVDSCFVTLTGDADVRWTEGSDDTSMTYRDHESYFKLKQYFIQESSKREQSERNTTLLYGETYGPLIRPGRHVFPFRFQLPQQNMPPSFNGYLGWVKYVLTVKLSRTWKSSAASKELTFVLRNDGTNDHLLQPQSGTQDKKIKLFGSGQMSMTVTTDKTGYMQGETISVFVNIDNSSSRDVKLKYSLKQQQTFIAGEKTKIGYKHMVKETRDLIPSREKSKFKVHLILPHDLTVTIKNCRIIKEQYELKVSLGVSFTSNPAVRFPVVILPPEQQCPPRQGPPVGFQSYPPPQPNLVPYPGELPLPPAGLYNSTVLPHPGAAAGVYPIPNAFQPGFHPAPSAPVYDPNQSIKESSPKVPY</sequence>
<dbReference type="SUPFAM" id="SSF81296">
    <property type="entry name" value="E set domains"/>
    <property type="match status" value="2"/>
</dbReference>
<keyword evidence="5" id="KW-1185">Reference proteome</keyword>
<evidence type="ECO:0000256" key="1">
    <source>
        <dbReference type="ARBA" id="ARBA00005298"/>
    </source>
</evidence>
<dbReference type="InterPro" id="IPR014756">
    <property type="entry name" value="Ig_E-set"/>
</dbReference>
<dbReference type="InterPro" id="IPR050357">
    <property type="entry name" value="Arrestin_domain-protein"/>
</dbReference>
<name>A0ABR3NDC4_9TELE</name>
<dbReference type="EMBL" id="JAYMGO010000005">
    <property type="protein sequence ID" value="KAL1274752.1"/>
    <property type="molecule type" value="Genomic_DNA"/>
</dbReference>
<dbReference type="Pfam" id="PF02752">
    <property type="entry name" value="Arrestin_C"/>
    <property type="match status" value="1"/>
</dbReference>
<comment type="similarity">
    <text evidence="1">Belongs to the arrestin family.</text>
</comment>
<protein>
    <recommendedName>
        <fullName evidence="3">Arrestin C-terminal-like domain-containing protein</fullName>
    </recommendedName>
</protein>
<feature type="region of interest" description="Disordered" evidence="2">
    <location>
        <begin position="375"/>
        <end position="398"/>
    </location>
</feature>
<reference evidence="4 5" key="1">
    <citation type="submission" date="2023-09" db="EMBL/GenBank/DDBJ databases">
        <authorList>
            <person name="Wang M."/>
        </authorList>
    </citation>
    <scope>NUCLEOTIDE SEQUENCE [LARGE SCALE GENOMIC DNA]</scope>
    <source>
        <strain evidence="4">GT-2023</strain>
        <tissue evidence="4">Liver</tissue>
    </source>
</reference>
<evidence type="ECO:0000256" key="2">
    <source>
        <dbReference type="SAM" id="MobiDB-lite"/>
    </source>
</evidence>
<dbReference type="SMART" id="SM01017">
    <property type="entry name" value="Arrestin_C"/>
    <property type="match status" value="1"/>
</dbReference>
<evidence type="ECO:0000313" key="4">
    <source>
        <dbReference type="EMBL" id="KAL1274752.1"/>
    </source>
</evidence>
<gene>
    <name evidence="4" type="ORF">QQF64_027566</name>
</gene>
<proteinExistence type="inferred from homology"/>
<dbReference type="PANTHER" id="PTHR11188">
    <property type="entry name" value="ARRESTIN DOMAIN CONTAINING PROTEIN"/>
    <property type="match status" value="1"/>
</dbReference>
<organism evidence="4 5">
    <name type="scientific">Cirrhinus molitorella</name>
    <name type="common">mud carp</name>
    <dbReference type="NCBI Taxonomy" id="172907"/>
    <lineage>
        <taxon>Eukaryota</taxon>
        <taxon>Metazoa</taxon>
        <taxon>Chordata</taxon>
        <taxon>Craniata</taxon>
        <taxon>Vertebrata</taxon>
        <taxon>Euteleostomi</taxon>
        <taxon>Actinopterygii</taxon>
        <taxon>Neopterygii</taxon>
        <taxon>Teleostei</taxon>
        <taxon>Ostariophysi</taxon>
        <taxon>Cypriniformes</taxon>
        <taxon>Cyprinidae</taxon>
        <taxon>Labeoninae</taxon>
        <taxon>Labeonini</taxon>
        <taxon>Cirrhinus</taxon>
    </lineage>
</organism>
<evidence type="ECO:0000313" key="5">
    <source>
        <dbReference type="Proteomes" id="UP001558613"/>
    </source>
</evidence>
<dbReference type="InterPro" id="IPR011021">
    <property type="entry name" value="Arrestin-like_N"/>
</dbReference>